<comment type="similarity">
    <text evidence="9">Belongs to the MntA antitoxin family.</text>
</comment>
<organism evidence="11 13">
    <name type="scientific">Bacteroides faecis</name>
    <dbReference type="NCBI Taxonomy" id="674529"/>
    <lineage>
        <taxon>Bacteria</taxon>
        <taxon>Pseudomonadati</taxon>
        <taxon>Bacteroidota</taxon>
        <taxon>Bacteroidia</taxon>
        <taxon>Bacteroidales</taxon>
        <taxon>Bacteroidaceae</taxon>
        <taxon>Bacteroides</taxon>
    </lineage>
</organism>
<dbReference type="Proteomes" id="UP001060104">
    <property type="component" value="Chromosome"/>
</dbReference>
<dbReference type="EMBL" id="CP103141">
    <property type="protein sequence ID" value="UVQ74847.1"/>
    <property type="molecule type" value="Genomic_DNA"/>
</dbReference>
<feature type="domain" description="Polymerase nucleotidyl transferase" evidence="10">
    <location>
        <begin position="18"/>
        <end position="96"/>
    </location>
</feature>
<evidence type="ECO:0000256" key="1">
    <source>
        <dbReference type="ARBA" id="ARBA00001946"/>
    </source>
</evidence>
<dbReference type="InterPro" id="IPR043519">
    <property type="entry name" value="NT_sf"/>
</dbReference>
<dbReference type="Proteomes" id="UP000095606">
    <property type="component" value="Unassembled WGS sequence"/>
</dbReference>
<evidence type="ECO:0000256" key="2">
    <source>
        <dbReference type="ARBA" id="ARBA00022649"/>
    </source>
</evidence>
<reference evidence="12" key="2">
    <citation type="submission" date="2022-08" db="EMBL/GenBank/DDBJ databases">
        <title>Genome Sequencing of Bacteroides fragilis Group Isolates with Nanopore Technology.</title>
        <authorList>
            <person name="Tisza M.J."/>
            <person name="Smith D."/>
            <person name="Dekker J.P."/>
        </authorList>
    </citation>
    <scope>NUCLEOTIDE SEQUENCE</scope>
    <source>
        <strain evidence="12">BFG-527</strain>
    </source>
</reference>
<reference evidence="11 13" key="1">
    <citation type="submission" date="2015-09" db="EMBL/GenBank/DDBJ databases">
        <authorList>
            <consortium name="Pathogen Informatics"/>
        </authorList>
    </citation>
    <scope>NUCLEOTIDE SEQUENCE [LARGE SCALE GENOMIC DNA]</scope>
    <source>
        <strain evidence="11 13">2789STDY5834846</strain>
    </source>
</reference>
<name>A0A642MEC0_9BACE</name>
<dbReference type="CDD" id="cd05403">
    <property type="entry name" value="NT_KNTase_like"/>
    <property type="match status" value="1"/>
</dbReference>
<dbReference type="InterPro" id="IPR052038">
    <property type="entry name" value="Type-VII_TA_antitoxin"/>
</dbReference>
<protein>
    <submittedName>
        <fullName evidence="11 12">Nucleotidyltransferase</fullName>
    </submittedName>
</protein>
<evidence type="ECO:0000256" key="9">
    <source>
        <dbReference type="ARBA" id="ARBA00038276"/>
    </source>
</evidence>
<gene>
    <name evidence="11" type="ORF">ERS852461_05127</name>
    <name evidence="12" type="ORF">NXY30_28725</name>
</gene>
<keyword evidence="4" id="KW-0548">Nucleotidyltransferase</keyword>
<evidence type="ECO:0000313" key="14">
    <source>
        <dbReference type="Proteomes" id="UP001060104"/>
    </source>
</evidence>
<keyword evidence="14" id="KW-1185">Reference proteome</keyword>
<dbReference type="PANTHER" id="PTHR33571:SF14">
    <property type="entry name" value="PROTEIN ADENYLYLTRANSFERASE MJ0435-RELATED"/>
    <property type="match status" value="1"/>
</dbReference>
<evidence type="ECO:0000256" key="6">
    <source>
        <dbReference type="ARBA" id="ARBA00022741"/>
    </source>
</evidence>
<evidence type="ECO:0000256" key="5">
    <source>
        <dbReference type="ARBA" id="ARBA00022723"/>
    </source>
</evidence>
<dbReference type="SUPFAM" id="SSF81301">
    <property type="entry name" value="Nucleotidyltransferase"/>
    <property type="match status" value="1"/>
</dbReference>
<keyword evidence="7" id="KW-0067">ATP-binding</keyword>
<evidence type="ECO:0000313" key="11">
    <source>
        <dbReference type="EMBL" id="CUQ35450.1"/>
    </source>
</evidence>
<keyword evidence="6" id="KW-0547">Nucleotide-binding</keyword>
<keyword evidence="8" id="KW-0460">Magnesium</keyword>
<keyword evidence="3 11" id="KW-0808">Transferase</keyword>
<evidence type="ECO:0000256" key="3">
    <source>
        <dbReference type="ARBA" id="ARBA00022679"/>
    </source>
</evidence>
<dbReference type="GO" id="GO:0046872">
    <property type="term" value="F:metal ion binding"/>
    <property type="evidence" value="ECO:0007669"/>
    <property type="project" value="UniProtKB-KW"/>
</dbReference>
<dbReference type="InterPro" id="IPR002934">
    <property type="entry name" value="Polymerase_NTP_transf_dom"/>
</dbReference>
<dbReference type="EMBL" id="CZAE01000053">
    <property type="protein sequence ID" value="CUQ35450.1"/>
    <property type="molecule type" value="Genomic_DNA"/>
</dbReference>
<dbReference type="Pfam" id="PF01909">
    <property type="entry name" value="NTP_transf_2"/>
    <property type="match status" value="1"/>
</dbReference>
<accession>A0A642MEC0</accession>
<evidence type="ECO:0000256" key="7">
    <source>
        <dbReference type="ARBA" id="ARBA00022840"/>
    </source>
</evidence>
<dbReference type="AlphaFoldDB" id="A0A642MEC0"/>
<dbReference type="Gene3D" id="3.30.460.10">
    <property type="entry name" value="Beta Polymerase, domain 2"/>
    <property type="match status" value="1"/>
</dbReference>
<dbReference type="PANTHER" id="PTHR33571">
    <property type="entry name" value="SSL8005 PROTEIN"/>
    <property type="match status" value="1"/>
</dbReference>
<dbReference type="GeneID" id="69592082"/>
<dbReference type="GO" id="GO:0005524">
    <property type="term" value="F:ATP binding"/>
    <property type="evidence" value="ECO:0007669"/>
    <property type="project" value="UniProtKB-KW"/>
</dbReference>
<evidence type="ECO:0000256" key="8">
    <source>
        <dbReference type="ARBA" id="ARBA00022842"/>
    </source>
</evidence>
<keyword evidence="5" id="KW-0479">Metal-binding</keyword>
<evidence type="ECO:0000259" key="10">
    <source>
        <dbReference type="Pfam" id="PF01909"/>
    </source>
</evidence>
<sequence>MKTTAEILDILRDFKAHYAEKYGIITLGLFGSAARGEHDENSDIDICIKLQEPNYFIILDIKEDLEKILSTKVDVISSGAIMRNFFRKSLEQDAIYI</sequence>
<evidence type="ECO:0000313" key="13">
    <source>
        <dbReference type="Proteomes" id="UP000095606"/>
    </source>
</evidence>
<evidence type="ECO:0000256" key="4">
    <source>
        <dbReference type="ARBA" id="ARBA00022695"/>
    </source>
</evidence>
<keyword evidence="2" id="KW-1277">Toxin-antitoxin system</keyword>
<proteinExistence type="inferred from homology"/>
<dbReference type="GO" id="GO:0016779">
    <property type="term" value="F:nucleotidyltransferase activity"/>
    <property type="evidence" value="ECO:0007669"/>
    <property type="project" value="UniProtKB-KW"/>
</dbReference>
<dbReference type="RefSeq" id="WP_055271853.1">
    <property type="nucleotide sequence ID" value="NZ_CAXKYA010000086.1"/>
</dbReference>
<comment type="cofactor">
    <cofactor evidence="1">
        <name>Mg(2+)</name>
        <dbReference type="ChEBI" id="CHEBI:18420"/>
    </cofactor>
</comment>
<accession>A0A174VTQ0</accession>
<evidence type="ECO:0000313" key="12">
    <source>
        <dbReference type="EMBL" id="UVQ74847.1"/>
    </source>
</evidence>